<sequence>MTLPPPPPAPEVAAQPSAGELLRSLARLPHALELSASVFLLGFGLSLANPFMALFGVNEVHMTPLQLGIFLTLNAVASVLISTLLARFSDRLPNRKPLVLLTLGAGAAAYVLLSSLRSYPAILIAGMVFLGTGAAAFPQLFSFARARFADAPGDLPERALTALRSVFSLSWVVGPGLGAVLLAALDFRGTFLVTAACFVLAALALLRVAPRPPQPSTPAAARPGASAGPSPIVQAAFAFVLYGMSMSMGMTMFPLFVTKTLGGTQGEVGFLVGLCALLEIPAMLALVALRQLPPLNVLIRAALLLFVVHFALVYLASGTVLLVLSQVVRAAVLAVMAGLGMAYFQELMPGRFSVATTLFANTNNVGAMLSGIVSGACAQLFGYRSVYLLCAALTLSGWIIMQLTVRWQRRRTAEAEAQAA</sequence>
<comment type="subcellular location">
    <subcellularLocation>
        <location evidence="1">Cell membrane</location>
        <topology evidence="1">Multi-pass membrane protein</topology>
    </subcellularLocation>
</comment>
<proteinExistence type="inferred from homology"/>
<keyword evidence="5" id="KW-0762">Sugar transport</keyword>
<evidence type="ECO:0000256" key="1">
    <source>
        <dbReference type="ARBA" id="ARBA00004651"/>
    </source>
</evidence>
<keyword evidence="6 9" id="KW-0812">Transmembrane</keyword>
<keyword evidence="3" id="KW-0813">Transport</keyword>
<feature type="transmembrane region" description="Helical" evidence="9">
    <location>
        <begin position="67"/>
        <end position="86"/>
    </location>
</feature>
<feature type="transmembrane region" description="Helical" evidence="9">
    <location>
        <begin position="191"/>
        <end position="210"/>
    </location>
</feature>
<evidence type="ECO:0000256" key="7">
    <source>
        <dbReference type="ARBA" id="ARBA00022989"/>
    </source>
</evidence>
<evidence type="ECO:0000256" key="6">
    <source>
        <dbReference type="ARBA" id="ARBA00022692"/>
    </source>
</evidence>
<feature type="transmembrane region" description="Helical" evidence="9">
    <location>
        <begin position="327"/>
        <end position="345"/>
    </location>
</feature>
<feature type="transmembrane region" description="Helical" evidence="9">
    <location>
        <begin position="31"/>
        <end position="55"/>
    </location>
</feature>
<feature type="transmembrane region" description="Helical" evidence="9">
    <location>
        <begin position="385"/>
        <end position="405"/>
    </location>
</feature>
<dbReference type="SUPFAM" id="SSF103473">
    <property type="entry name" value="MFS general substrate transporter"/>
    <property type="match status" value="2"/>
</dbReference>
<dbReference type="CDD" id="cd17471">
    <property type="entry name" value="MFS_Set"/>
    <property type="match status" value="1"/>
</dbReference>
<reference evidence="12" key="1">
    <citation type="journal article" date="2019" name="Int. J. Syst. Evol. Microbiol.">
        <title>The Global Catalogue of Microorganisms (GCM) 10K type strain sequencing project: providing services to taxonomists for standard genome sequencing and annotation.</title>
        <authorList>
            <consortium name="The Broad Institute Genomics Platform"/>
            <consortium name="The Broad Institute Genome Sequencing Center for Infectious Disease"/>
            <person name="Wu L."/>
            <person name="Ma J."/>
        </authorList>
    </citation>
    <scope>NUCLEOTIDE SEQUENCE [LARGE SCALE GENOMIC DNA]</scope>
    <source>
        <strain evidence="12">CGMCC 1.15053</strain>
    </source>
</reference>
<keyword evidence="8 9" id="KW-0472">Membrane</keyword>
<name>A0ABW1DK89_9DEIO</name>
<dbReference type="PANTHER" id="PTHR23535:SF2">
    <property type="entry name" value="SUGAR EFFLUX TRANSPORTER A-RELATED"/>
    <property type="match status" value="1"/>
</dbReference>
<feature type="transmembrane region" description="Helical" evidence="9">
    <location>
        <begin position="165"/>
        <end position="185"/>
    </location>
</feature>
<dbReference type="Pfam" id="PF07690">
    <property type="entry name" value="MFS_1"/>
    <property type="match status" value="1"/>
</dbReference>
<evidence type="ECO:0000313" key="11">
    <source>
        <dbReference type="EMBL" id="MFC5849050.1"/>
    </source>
</evidence>
<dbReference type="Proteomes" id="UP001595979">
    <property type="component" value="Unassembled WGS sequence"/>
</dbReference>
<dbReference type="PROSITE" id="PS50850">
    <property type="entry name" value="MFS"/>
    <property type="match status" value="1"/>
</dbReference>
<evidence type="ECO:0000256" key="2">
    <source>
        <dbReference type="ARBA" id="ARBA00006523"/>
    </source>
</evidence>
<feature type="transmembrane region" description="Helical" evidence="9">
    <location>
        <begin position="301"/>
        <end position="321"/>
    </location>
</feature>
<feature type="transmembrane region" description="Helical" evidence="9">
    <location>
        <begin position="268"/>
        <end position="289"/>
    </location>
</feature>
<dbReference type="InterPro" id="IPR020846">
    <property type="entry name" value="MFS_dom"/>
</dbReference>
<feature type="domain" description="Major facilitator superfamily (MFS) profile" evidence="10">
    <location>
        <begin position="30"/>
        <end position="409"/>
    </location>
</feature>
<protein>
    <submittedName>
        <fullName evidence="11">Sugar efflux transporter</fullName>
    </submittedName>
</protein>
<feature type="transmembrane region" description="Helical" evidence="9">
    <location>
        <begin position="231"/>
        <end position="256"/>
    </location>
</feature>
<dbReference type="InterPro" id="IPR011701">
    <property type="entry name" value="MFS"/>
</dbReference>
<comment type="similarity">
    <text evidence="2">Belongs to the major facilitator superfamily. Set transporter family.</text>
</comment>
<feature type="transmembrane region" description="Helical" evidence="9">
    <location>
        <begin position="122"/>
        <end position="144"/>
    </location>
</feature>
<dbReference type="RefSeq" id="WP_380049674.1">
    <property type="nucleotide sequence ID" value="NZ_JBHSOH010000013.1"/>
</dbReference>
<keyword evidence="12" id="KW-1185">Reference proteome</keyword>
<comment type="caution">
    <text evidence="11">The sequence shown here is derived from an EMBL/GenBank/DDBJ whole genome shotgun (WGS) entry which is preliminary data.</text>
</comment>
<evidence type="ECO:0000256" key="5">
    <source>
        <dbReference type="ARBA" id="ARBA00022597"/>
    </source>
</evidence>
<evidence type="ECO:0000256" key="4">
    <source>
        <dbReference type="ARBA" id="ARBA00022475"/>
    </source>
</evidence>
<dbReference type="InterPro" id="IPR036259">
    <property type="entry name" value="MFS_trans_sf"/>
</dbReference>
<feature type="transmembrane region" description="Helical" evidence="9">
    <location>
        <begin position="98"/>
        <end position="116"/>
    </location>
</feature>
<evidence type="ECO:0000256" key="3">
    <source>
        <dbReference type="ARBA" id="ARBA00022448"/>
    </source>
</evidence>
<evidence type="ECO:0000256" key="8">
    <source>
        <dbReference type="ARBA" id="ARBA00023136"/>
    </source>
</evidence>
<dbReference type="Gene3D" id="1.20.1250.20">
    <property type="entry name" value="MFS general substrate transporter like domains"/>
    <property type="match status" value="2"/>
</dbReference>
<evidence type="ECO:0000259" key="10">
    <source>
        <dbReference type="PROSITE" id="PS50850"/>
    </source>
</evidence>
<keyword evidence="4" id="KW-1003">Cell membrane</keyword>
<accession>A0ABW1DK89</accession>
<evidence type="ECO:0000256" key="9">
    <source>
        <dbReference type="SAM" id="Phobius"/>
    </source>
</evidence>
<keyword evidence="7 9" id="KW-1133">Transmembrane helix</keyword>
<organism evidence="11 12">
    <name type="scientific">Deinococcus petrolearius</name>
    <dbReference type="NCBI Taxonomy" id="1751295"/>
    <lineage>
        <taxon>Bacteria</taxon>
        <taxon>Thermotogati</taxon>
        <taxon>Deinococcota</taxon>
        <taxon>Deinococci</taxon>
        <taxon>Deinococcales</taxon>
        <taxon>Deinococcaceae</taxon>
        <taxon>Deinococcus</taxon>
    </lineage>
</organism>
<gene>
    <name evidence="11" type="ORF">ACFPQ6_12090</name>
</gene>
<dbReference type="PANTHER" id="PTHR23535">
    <property type="entry name" value="SUGAR EFFLUX TRANSPORTER A-RELATED"/>
    <property type="match status" value="1"/>
</dbReference>
<dbReference type="EMBL" id="JBHSOH010000013">
    <property type="protein sequence ID" value="MFC5849050.1"/>
    <property type="molecule type" value="Genomic_DNA"/>
</dbReference>
<evidence type="ECO:0000313" key="12">
    <source>
        <dbReference type="Proteomes" id="UP001595979"/>
    </source>
</evidence>